<reference evidence="2" key="2">
    <citation type="submission" date="2021-05" db="EMBL/GenBank/DDBJ databases">
        <title>Protein family content uncovers lineage relationships and bacterial pathway maintenance mechanisms in DPANN archaea.</title>
        <authorList>
            <person name="Castelle C.J."/>
            <person name="Meheust R."/>
            <person name="Jaffe A.L."/>
            <person name="Seitz K."/>
            <person name="Gong X."/>
            <person name="Baker B.J."/>
            <person name="Banfield J.F."/>
        </authorList>
    </citation>
    <scope>NUCLEOTIDE SEQUENCE</scope>
    <source>
        <strain evidence="2">RIFCSPHIGHO2_01_FULL_AR10_44_11</strain>
    </source>
</reference>
<dbReference type="Pfam" id="PF01022">
    <property type="entry name" value="HTH_5"/>
    <property type="match status" value="1"/>
</dbReference>
<dbReference type="InterPro" id="IPR036388">
    <property type="entry name" value="WH-like_DNA-bd_sf"/>
</dbReference>
<dbReference type="EMBL" id="JAGVWD010000059">
    <property type="protein sequence ID" value="MBS3057703.1"/>
    <property type="molecule type" value="Genomic_DNA"/>
</dbReference>
<dbReference type="Proteomes" id="UP000677687">
    <property type="component" value="Unassembled WGS sequence"/>
</dbReference>
<sequence length="469" mass="54665">MIKSVRCREDRIHIWDFPNNTTILITDSFLQRLIRKRKQQFRSWRSLNTQLYISTPFSFFKSYLKPSYKEFRPLPILLSLCKIFNIGLQDLQKNILAYHTKKSRIIITNPNLPIVVTPLFSMIVAHIMADGCLIKFNNKKTVYFNYTQYNKQLRKLFIAKVEKVFGNIKYPEVYYNDGIRVYLPEVISLVMMKYYGIGCEGFLENKAKIPDKTLNANKDNLLTTLIAFIIDEGNVDSGQIVIGLHNKSLIEQLSEICNKLQYKNTISSRKPKGYVLYILKEGMQKFWRDYSLLKKKFPEICMGYKENSLRNNILRMNKTWKSKGKNHTKNKIIGLLNGRPRTIKELSELLTISRQGTKFHLKQLKTAGIISTRSTAKYGGDVYYLDKYYKLNESKKGQSRQLGVTKVKIMKILNKTPNTTLELAKKLNMGRNTVYRLLKNYASNRKIICIGNRSATTHPTKIWSLKNIE</sequence>
<organism evidence="2 3">
    <name type="scientific">Candidatus Iainarchaeum sp</name>
    <dbReference type="NCBI Taxonomy" id="3101447"/>
    <lineage>
        <taxon>Archaea</taxon>
        <taxon>Candidatus Iainarchaeota</taxon>
        <taxon>Candidatus Iainarchaeia</taxon>
        <taxon>Candidatus Iainarchaeales</taxon>
        <taxon>Candidatus Iainarchaeaceae</taxon>
        <taxon>Candidatus Iainarchaeum</taxon>
    </lineage>
</organism>
<feature type="domain" description="HTH arsR-type" evidence="1">
    <location>
        <begin position="328"/>
        <end position="371"/>
    </location>
</feature>
<dbReference type="CDD" id="cd00090">
    <property type="entry name" value="HTH_ARSR"/>
    <property type="match status" value="1"/>
</dbReference>
<dbReference type="InterPro" id="IPR001845">
    <property type="entry name" value="HTH_ArsR_DNA-bd_dom"/>
</dbReference>
<dbReference type="SUPFAM" id="SSF46785">
    <property type="entry name" value="Winged helix' DNA-binding domain"/>
    <property type="match status" value="1"/>
</dbReference>
<dbReference type="SUPFAM" id="SSF55608">
    <property type="entry name" value="Homing endonucleases"/>
    <property type="match status" value="1"/>
</dbReference>
<dbReference type="InterPro" id="IPR027434">
    <property type="entry name" value="Homing_endonucl"/>
</dbReference>
<dbReference type="PANTHER" id="PTHR38600">
    <property type="entry name" value="TRANSCRIPTIONAL REGULATORY PROTEIN"/>
    <property type="match status" value="1"/>
</dbReference>
<dbReference type="AlphaFoldDB" id="A0A8T4KRQ6"/>
<comment type="caution">
    <text evidence="2">The sequence shown here is derived from an EMBL/GenBank/DDBJ whole genome shotgun (WGS) entry which is preliminary data.</text>
</comment>
<evidence type="ECO:0000259" key="1">
    <source>
        <dbReference type="Pfam" id="PF01022"/>
    </source>
</evidence>
<gene>
    <name evidence="2" type="ORF">J4415_03700</name>
</gene>
<protein>
    <submittedName>
        <fullName evidence="2">Winged helix-turn-helix transcriptional regulator</fullName>
    </submittedName>
</protein>
<proteinExistence type="predicted"/>
<dbReference type="InterPro" id="IPR011991">
    <property type="entry name" value="ArsR-like_HTH"/>
</dbReference>
<name>A0A8T4KRQ6_9ARCH</name>
<evidence type="ECO:0000313" key="3">
    <source>
        <dbReference type="Proteomes" id="UP000677687"/>
    </source>
</evidence>
<accession>A0A8T4KRQ6</accession>
<dbReference type="PANTHER" id="PTHR38600:SF1">
    <property type="entry name" value="TRANSCRIPTIONAL REGULATORY PROTEIN"/>
    <property type="match status" value="1"/>
</dbReference>
<dbReference type="Gene3D" id="1.10.10.10">
    <property type="entry name" value="Winged helix-like DNA-binding domain superfamily/Winged helix DNA-binding domain"/>
    <property type="match status" value="1"/>
</dbReference>
<reference evidence="2" key="1">
    <citation type="submission" date="2021-03" db="EMBL/GenBank/DDBJ databases">
        <authorList>
            <person name="Jaffe A."/>
        </authorList>
    </citation>
    <scope>NUCLEOTIDE SEQUENCE</scope>
    <source>
        <strain evidence="2">RIFCSPHIGHO2_01_FULL_AR10_44_11</strain>
    </source>
</reference>
<dbReference type="InterPro" id="IPR036390">
    <property type="entry name" value="WH_DNA-bd_sf"/>
</dbReference>
<dbReference type="Gene3D" id="3.10.28.10">
    <property type="entry name" value="Homing endonucleases"/>
    <property type="match status" value="1"/>
</dbReference>
<evidence type="ECO:0000313" key="2">
    <source>
        <dbReference type="EMBL" id="MBS3057703.1"/>
    </source>
</evidence>
<dbReference type="GO" id="GO:0003700">
    <property type="term" value="F:DNA-binding transcription factor activity"/>
    <property type="evidence" value="ECO:0007669"/>
    <property type="project" value="InterPro"/>
</dbReference>